<organism evidence="2 3">
    <name type="scientific">Lutibacter holmesii</name>
    <dbReference type="NCBI Taxonomy" id="1137985"/>
    <lineage>
        <taxon>Bacteria</taxon>
        <taxon>Pseudomonadati</taxon>
        <taxon>Bacteroidota</taxon>
        <taxon>Flavobacteriia</taxon>
        <taxon>Flavobacteriales</taxon>
        <taxon>Flavobacteriaceae</taxon>
        <taxon>Lutibacter</taxon>
    </lineage>
</organism>
<evidence type="ECO:0000313" key="2">
    <source>
        <dbReference type="EMBL" id="MFD1293416.1"/>
    </source>
</evidence>
<gene>
    <name evidence="2" type="ORF">ACFQ5N_06165</name>
</gene>
<sequence>MNKIIVVVCCLFSIMSLSAQKKAVTETGDEVVLFDNGTWEYQNKEILVEMEIPTNTKVFEKDKKSTFLLKSKKVNVGFWLNPKKWKFNKGKDNLESEYEFELKGEDLYGMVISEKVEIPLETLRSIALENGKEAAPDLKVVNEEYRFVNGMKVLLLEMSGTMQGIKFSYYGYYFSSENGTVQFITYTSQNLLESYKEECNIFLNGLVEL</sequence>
<dbReference type="Proteomes" id="UP001597241">
    <property type="component" value="Unassembled WGS sequence"/>
</dbReference>
<dbReference type="EMBL" id="JBHTMV010000003">
    <property type="protein sequence ID" value="MFD1293416.1"/>
    <property type="molecule type" value="Genomic_DNA"/>
</dbReference>
<protein>
    <recommendedName>
        <fullName evidence="4">DUF3157 family protein</fullName>
    </recommendedName>
</protein>
<reference evidence="3" key="1">
    <citation type="journal article" date="2019" name="Int. J. Syst. Evol. Microbiol.">
        <title>The Global Catalogue of Microorganisms (GCM) 10K type strain sequencing project: providing services to taxonomists for standard genome sequencing and annotation.</title>
        <authorList>
            <consortium name="The Broad Institute Genomics Platform"/>
            <consortium name="The Broad Institute Genome Sequencing Center for Infectious Disease"/>
            <person name="Wu L."/>
            <person name="Ma J."/>
        </authorList>
    </citation>
    <scope>NUCLEOTIDE SEQUENCE [LARGE SCALE GENOMIC DNA]</scope>
    <source>
        <strain evidence="3">CCUG 62221</strain>
    </source>
</reference>
<evidence type="ECO:0000256" key="1">
    <source>
        <dbReference type="SAM" id="SignalP"/>
    </source>
</evidence>
<name>A0ABW3WP03_9FLAO</name>
<evidence type="ECO:0008006" key="4">
    <source>
        <dbReference type="Google" id="ProtNLM"/>
    </source>
</evidence>
<evidence type="ECO:0000313" key="3">
    <source>
        <dbReference type="Proteomes" id="UP001597241"/>
    </source>
</evidence>
<feature type="chain" id="PRO_5046715139" description="DUF3157 family protein" evidence="1">
    <location>
        <begin position="20"/>
        <end position="209"/>
    </location>
</feature>
<keyword evidence="3" id="KW-1185">Reference proteome</keyword>
<comment type="caution">
    <text evidence="2">The sequence shown here is derived from an EMBL/GenBank/DDBJ whole genome shotgun (WGS) entry which is preliminary data.</text>
</comment>
<accession>A0ABW3WP03</accession>
<dbReference type="RefSeq" id="WP_386808616.1">
    <property type="nucleotide sequence ID" value="NZ_JBHTMV010000003.1"/>
</dbReference>
<keyword evidence="1" id="KW-0732">Signal</keyword>
<proteinExistence type="predicted"/>
<feature type="signal peptide" evidence="1">
    <location>
        <begin position="1"/>
        <end position="19"/>
    </location>
</feature>